<dbReference type="EMBL" id="JBBKAM010000002">
    <property type="protein sequence ID" value="MEJ8641116.1"/>
    <property type="molecule type" value="Genomic_DNA"/>
</dbReference>
<evidence type="ECO:0000313" key="2">
    <source>
        <dbReference type="EMBL" id="MEJ8641116.1"/>
    </source>
</evidence>
<sequence>MTRSALVADTGIVSRIASSPPHRRIQTRLPRASWSTEKTVADRAVPGLPVDSSAYPSSGSSSAPSAVPATAPSANPLTCSSEGFRSEVIASWRSSIPAPVKAEPQSTGNSVPAGTARRIAARICSGAISSPSSHASITVSSTSATVSTRDASSRGSASARASARPWPVARLSGRAAGERRRRICSTTRSASAPPRSILLMNSTVGTFMRRSARQRMTVCGCTPSTEDSTSTAASSTCRDRSTSAMKSGCPACPGC</sequence>
<evidence type="ECO:0000313" key="3">
    <source>
        <dbReference type="Proteomes" id="UP001382904"/>
    </source>
</evidence>
<feature type="region of interest" description="Disordered" evidence="1">
    <location>
        <begin position="172"/>
        <end position="191"/>
    </location>
</feature>
<gene>
    <name evidence="2" type="ORF">WKI68_05815</name>
</gene>
<protein>
    <submittedName>
        <fullName evidence="2">Uncharacterized protein</fullName>
    </submittedName>
</protein>
<dbReference type="Proteomes" id="UP001382904">
    <property type="component" value="Unassembled WGS sequence"/>
</dbReference>
<comment type="caution">
    <text evidence="2">The sequence shown here is derived from an EMBL/GenBank/DDBJ whole genome shotgun (WGS) entry which is preliminary data.</text>
</comment>
<name>A0ABU8TZR7_9ACTN</name>
<evidence type="ECO:0000256" key="1">
    <source>
        <dbReference type="SAM" id="MobiDB-lite"/>
    </source>
</evidence>
<feature type="region of interest" description="Disordered" evidence="1">
    <location>
        <begin position="18"/>
        <end position="78"/>
    </location>
</feature>
<feature type="compositionally biased region" description="Low complexity" evidence="1">
    <location>
        <begin position="52"/>
        <end position="76"/>
    </location>
</feature>
<feature type="compositionally biased region" description="Low complexity" evidence="1">
    <location>
        <begin position="131"/>
        <end position="164"/>
    </location>
</feature>
<accession>A0ABU8TZR7</accession>
<keyword evidence="3" id="KW-1185">Reference proteome</keyword>
<organism evidence="2 3">
    <name type="scientific">Streptomyces caledonius</name>
    <dbReference type="NCBI Taxonomy" id="3134107"/>
    <lineage>
        <taxon>Bacteria</taxon>
        <taxon>Bacillati</taxon>
        <taxon>Actinomycetota</taxon>
        <taxon>Actinomycetes</taxon>
        <taxon>Kitasatosporales</taxon>
        <taxon>Streptomycetaceae</taxon>
        <taxon>Streptomyces</taxon>
    </lineage>
</organism>
<reference evidence="2 3" key="1">
    <citation type="submission" date="2024-03" db="EMBL/GenBank/DDBJ databases">
        <title>Novel Streptomyces species of biotechnological and ecological value are a feature of Machair soil.</title>
        <authorList>
            <person name="Prole J.R."/>
            <person name="Goodfellow M."/>
            <person name="Allenby N."/>
            <person name="Ward A.C."/>
        </authorList>
    </citation>
    <scope>NUCLEOTIDE SEQUENCE [LARGE SCALE GENOMIC DNA]</scope>
    <source>
        <strain evidence="2 3">MS1.HAVA.3</strain>
    </source>
</reference>
<proteinExistence type="predicted"/>
<feature type="region of interest" description="Disordered" evidence="1">
    <location>
        <begin position="131"/>
        <end position="165"/>
    </location>
</feature>